<keyword evidence="9" id="KW-1185">Reference proteome</keyword>
<dbReference type="Ensembl" id="ENSSFOT00015001066.2">
    <property type="protein sequence ID" value="ENSSFOP00015001035.2"/>
    <property type="gene ID" value="ENSSFOG00015000567.2"/>
</dbReference>
<evidence type="ECO:0000313" key="9">
    <source>
        <dbReference type="Proteomes" id="UP000694397"/>
    </source>
</evidence>
<evidence type="ECO:0000259" key="7">
    <source>
        <dbReference type="PROSITE" id="PS50958"/>
    </source>
</evidence>
<keyword evidence="4" id="KW-0378">Hydrolase</keyword>
<dbReference type="SMART" id="SM00892">
    <property type="entry name" value="Endonuclease_NS"/>
    <property type="match status" value="1"/>
</dbReference>
<dbReference type="SUPFAM" id="SSF54060">
    <property type="entry name" value="His-Me finger endonucleases"/>
    <property type="match status" value="1"/>
</dbReference>
<name>A0A8C9QZ08_SCLFO</name>
<proteinExistence type="predicted"/>
<comment type="subcellular location">
    <subcellularLocation>
        <location evidence="1">Secreted</location>
    </subcellularLocation>
</comment>
<evidence type="ECO:0000313" key="8">
    <source>
        <dbReference type="Ensembl" id="ENSSFOP00015001035.2"/>
    </source>
</evidence>
<dbReference type="Gene3D" id="3.40.720.10">
    <property type="entry name" value="Alkaline Phosphatase, subunit A"/>
    <property type="match status" value="1"/>
</dbReference>
<reference evidence="8" key="2">
    <citation type="submission" date="2025-08" db="UniProtKB">
        <authorList>
            <consortium name="Ensembl"/>
        </authorList>
    </citation>
    <scope>IDENTIFICATION</scope>
</reference>
<evidence type="ECO:0000256" key="6">
    <source>
        <dbReference type="ARBA" id="ARBA00023180"/>
    </source>
</evidence>
<dbReference type="PANTHER" id="PTHR10151">
    <property type="entry name" value="ECTONUCLEOTIDE PYROPHOSPHATASE/PHOSPHODIESTERASE"/>
    <property type="match status" value="1"/>
</dbReference>
<dbReference type="GO" id="GO:0047429">
    <property type="term" value="F:nucleoside triphosphate diphosphatase activity"/>
    <property type="evidence" value="ECO:0007669"/>
    <property type="project" value="TreeGrafter"/>
</dbReference>
<dbReference type="Proteomes" id="UP000694397">
    <property type="component" value="Chromosome 23"/>
</dbReference>
<dbReference type="SUPFAM" id="SSF90188">
    <property type="entry name" value="Somatomedin B domain"/>
    <property type="match status" value="2"/>
</dbReference>
<reference evidence="8 9" key="1">
    <citation type="submission" date="2019-04" db="EMBL/GenBank/DDBJ databases">
        <authorList>
            <consortium name="Wellcome Sanger Institute Data Sharing"/>
        </authorList>
    </citation>
    <scope>NUCLEOTIDE SEQUENCE [LARGE SCALE GENOMIC DNA]</scope>
</reference>
<dbReference type="PROSITE" id="PS50958">
    <property type="entry name" value="SMB_2"/>
    <property type="match status" value="2"/>
</dbReference>
<keyword evidence="2" id="KW-0964">Secreted</keyword>
<dbReference type="InterPro" id="IPR001604">
    <property type="entry name" value="Endo_G_ENPP1-like_dom"/>
</dbReference>
<dbReference type="SMART" id="SM00201">
    <property type="entry name" value="SO"/>
    <property type="match status" value="2"/>
</dbReference>
<dbReference type="GeneTree" id="ENSGT00940000156034"/>
<dbReference type="InterPro" id="IPR017850">
    <property type="entry name" value="Alkaline_phosphatase_core_sf"/>
</dbReference>
<protein>
    <recommendedName>
        <fullName evidence="7">SMB domain-containing protein</fullName>
    </recommendedName>
</protein>
<dbReference type="GO" id="GO:0003676">
    <property type="term" value="F:nucleic acid binding"/>
    <property type="evidence" value="ECO:0007669"/>
    <property type="project" value="InterPro"/>
</dbReference>
<dbReference type="SUPFAM" id="SSF53649">
    <property type="entry name" value="Alkaline phosphatase-like"/>
    <property type="match status" value="1"/>
</dbReference>
<keyword evidence="6" id="KW-0325">Glycoprotein</keyword>
<dbReference type="InterPro" id="IPR002591">
    <property type="entry name" value="Phosphodiest/P_Trfase"/>
</dbReference>
<dbReference type="Gene3D" id="3.40.570.10">
    <property type="entry name" value="Extracellular Endonuclease, subunit A"/>
    <property type="match status" value="1"/>
</dbReference>
<evidence type="ECO:0000256" key="5">
    <source>
        <dbReference type="ARBA" id="ARBA00023157"/>
    </source>
</evidence>
<evidence type="ECO:0000256" key="3">
    <source>
        <dbReference type="ARBA" id="ARBA00022723"/>
    </source>
</evidence>
<dbReference type="InterPro" id="IPR020821">
    <property type="entry name" value="ENPP1-3/EXOG-like_nuc-like"/>
</dbReference>
<dbReference type="AlphaFoldDB" id="A0A8C9QZ08"/>
<dbReference type="GO" id="GO:0046872">
    <property type="term" value="F:metal ion binding"/>
    <property type="evidence" value="ECO:0007669"/>
    <property type="project" value="UniProtKB-KW"/>
</dbReference>
<feature type="domain" description="SMB" evidence="7">
    <location>
        <begin position="71"/>
        <end position="116"/>
    </location>
</feature>
<dbReference type="SMART" id="SM00477">
    <property type="entry name" value="NUC"/>
    <property type="match status" value="1"/>
</dbReference>
<dbReference type="PROSITE" id="PS00524">
    <property type="entry name" value="SMB_1"/>
    <property type="match status" value="2"/>
</dbReference>
<reference evidence="8" key="3">
    <citation type="submission" date="2025-09" db="UniProtKB">
        <authorList>
            <consortium name="Ensembl"/>
        </authorList>
    </citation>
    <scope>IDENTIFICATION</scope>
</reference>
<dbReference type="InterPro" id="IPR036024">
    <property type="entry name" value="Somatomedin_B-like_dom_sf"/>
</dbReference>
<dbReference type="InterPro" id="IPR001212">
    <property type="entry name" value="Somatomedin_B_dom"/>
</dbReference>
<dbReference type="GO" id="GO:0009143">
    <property type="term" value="P:nucleoside triphosphate catabolic process"/>
    <property type="evidence" value="ECO:0007669"/>
    <property type="project" value="TreeGrafter"/>
</dbReference>
<dbReference type="Pfam" id="PF01663">
    <property type="entry name" value="Phosphodiest"/>
    <property type="match status" value="1"/>
</dbReference>
<sequence length="815" mass="92992">GITQGNYQMFHLHHILHLLIYLADVPPRFSCKDHCYEPYSDESPGCRCDAQCVSSGTCCYDFEDICLLPTQQWECTKLRCGEKRIQDSKCHCSSDCLGQGDCCTNFKIVCQGTEASGTDDVCEEMVAPKCPPSFSRQPLLLVSLDGFQAEYLTTWSKIIPVIDKLKNCGTYAPYMQAVFPSMTFPNHYTIVTGLYAESHGLIDNNMYDPVFDASFSLSNSEKSNPRWYLGQPIWHTAMNEGLKSGTYFWPGSDVKINGHFPDIYKDYDGKVPFEERVFGVLQWLRMPEDTRYQPDFYTLYLEEPDKSGHSFGPVSGGVIEAIQGVDRIIGQLMNGLKQMDLHQCVNIIIVADHGMEETSCDRMEILEDMVGNINHLHVNQGAFGRIRSQNKDQTCELYQKVKPFLKAHLPKRFHYANSRRIEDVVVLVEPKWLFARLYKGSLTYCEGGTHGYDNDVTSMQAMFVSYGPKFLYKTQVEPFSNVEVYNLMCDLLEVTPAPNNGTHGSLNHLLRKPRHEPTFPAEQTAPLQCPLLSLNSTDDLDCSCPDKDIIALNSRLNLTLEEASEKKHMPFGRPRLLQAGGKYCLLHQQGFISAYSLQSFMPLWSSFTLSRPVRQATPLTNNCLRADVRIPAEFRTSAMITNQIKSLHQSFRASNIAFCLNFSMLFPVLPWNRVCSFPEIWVYFQNVLLKKYAMQYNSTNAVLGPAFDYNYDGRFLPGTRIPIPTHYFMVLTSCKDPTQMVDSCQQEMHTVSFLIPHRAAVSEWCNVTPSQWVEDLLWFHQSRVRDVELITGLDFYQDSLRPVPELFKLKHLKSF</sequence>
<accession>A0A8C9QZ08</accession>
<evidence type="ECO:0000256" key="4">
    <source>
        <dbReference type="ARBA" id="ARBA00022801"/>
    </source>
</evidence>
<dbReference type="FunFam" id="4.10.410.20:FF:000001">
    <property type="entry name" value="Ectonucleotide pyrophosphatase/phosphodiesterase family member 2"/>
    <property type="match status" value="1"/>
</dbReference>
<dbReference type="Pfam" id="PF01033">
    <property type="entry name" value="Somatomedin_B"/>
    <property type="match status" value="2"/>
</dbReference>
<evidence type="ECO:0000256" key="2">
    <source>
        <dbReference type="ARBA" id="ARBA00022525"/>
    </source>
</evidence>
<dbReference type="CDD" id="cd16018">
    <property type="entry name" value="Enpp"/>
    <property type="match status" value="1"/>
</dbReference>
<keyword evidence="5" id="KW-1015">Disulfide bond</keyword>
<feature type="domain" description="SMB" evidence="7">
    <location>
        <begin position="27"/>
        <end position="70"/>
    </location>
</feature>
<dbReference type="InterPro" id="IPR044925">
    <property type="entry name" value="His-Me_finger_sf"/>
</dbReference>
<dbReference type="Gene3D" id="4.10.410.20">
    <property type="match status" value="2"/>
</dbReference>
<dbReference type="PANTHER" id="PTHR10151:SF107">
    <property type="entry name" value="ECTONUCLEOTIDE PYROPHOSPHATASE_PHOSPHODIESTERASE FAMILY MEMBER 3"/>
    <property type="match status" value="1"/>
</dbReference>
<keyword evidence="3" id="KW-0479">Metal-binding</keyword>
<organism evidence="8 9">
    <name type="scientific">Scleropages formosus</name>
    <name type="common">Asian bonytongue</name>
    <name type="synonym">Osteoglossum formosum</name>
    <dbReference type="NCBI Taxonomy" id="113540"/>
    <lineage>
        <taxon>Eukaryota</taxon>
        <taxon>Metazoa</taxon>
        <taxon>Chordata</taxon>
        <taxon>Craniata</taxon>
        <taxon>Vertebrata</taxon>
        <taxon>Euteleostomi</taxon>
        <taxon>Actinopterygii</taxon>
        <taxon>Neopterygii</taxon>
        <taxon>Teleostei</taxon>
        <taxon>Osteoglossocephala</taxon>
        <taxon>Osteoglossomorpha</taxon>
        <taxon>Osteoglossiformes</taxon>
        <taxon>Osteoglossidae</taxon>
        <taxon>Scleropages</taxon>
    </lineage>
</organism>
<evidence type="ECO:0000256" key="1">
    <source>
        <dbReference type="ARBA" id="ARBA00004613"/>
    </source>
</evidence>
<dbReference type="GO" id="GO:0005576">
    <property type="term" value="C:extracellular region"/>
    <property type="evidence" value="ECO:0007669"/>
    <property type="project" value="UniProtKB-SubCell"/>
</dbReference>
<gene>
    <name evidence="8" type="primary">LOC108919261</name>
</gene>
<dbReference type="InterPro" id="IPR044929">
    <property type="entry name" value="DNA/RNA_non-sp_Endonuclease_sf"/>
</dbReference>